<gene>
    <name evidence="1" type="ORF">BACOVA_04081</name>
</gene>
<proteinExistence type="predicted"/>
<organism evidence="1 2">
    <name type="scientific">Bacteroides ovatus (strain ATCC 8483 / DSM 1896 / JCM 5824 / BCRC 10623 / CCUG 4943 / NCTC 11153)</name>
    <dbReference type="NCBI Taxonomy" id="411476"/>
    <lineage>
        <taxon>Bacteria</taxon>
        <taxon>Pseudomonadati</taxon>
        <taxon>Bacteroidota</taxon>
        <taxon>Bacteroidia</taxon>
        <taxon>Bacteroidales</taxon>
        <taxon>Bacteroidaceae</taxon>
        <taxon>Bacteroides</taxon>
    </lineage>
</organism>
<reference evidence="1 2" key="1">
    <citation type="submission" date="2007-03" db="EMBL/GenBank/DDBJ databases">
        <authorList>
            <person name="Fulton L."/>
            <person name="Clifton S."/>
            <person name="Fulton B."/>
            <person name="Xu J."/>
            <person name="Minx P."/>
            <person name="Pepin K.H."/>
            <person name="Johnson M."/>
            <person name="Thiruvilangam P."/>
            <person name="Bhonagiri V."/>
            <person name="Nash W.E."/>
            <person name="Mardis E.R."/>
            <person name="Wilson R.K."/>
        </authorList>
    </citation>
    <scope>NUCLEOTIDE SEQUENCE [LARGE SCALE GENOMIC DNA]</scope>
    <source>
        <strain evidence="2">ATCC 8483 / DSM 1896 / JCM 5824 / BCRC 10623 / CCUG 4943 / NCTC 11153</strain>
    </source>
</reference>
<evidence type="ECO:0000313" key="1">
    <source>
        <dbReference type="EMBL" id="EDO10632.1"/>
    </source>
</evidence>
<name>A0AAN3A657_BACO1</name>
<dbReference type="EMBL" id="AAXF02000052">
    <property type="protein sequence ID" value="EDO10632.1"/>
    <property type="molecule type" value="Genomic_DNA"/>
</dbReference>
<comment type="caution">
    <text evidence="1">The sequence shown here is derived from an EMBL/GenBank/DDBJ whole genome shotgun (WGS) entry which is preliminary data.</text>
</comment>
<evidence type="ECO:0000313" key="2">
    <source>
        <dbReference type="Proteomes" id="UP000005475"/>
    </source>
</evidence>
<sequence length="39" mass="4508">MFVPLILMLIISVIHSMQNYVLCLKDLCGKTEMNVCVFF</sequence>
<dbReference type="Proteomes" id="UP000005475">
    <property type="component" value="Unassembled WGS sequence"/>
</dbReference>
<dbReference type="AlphaFoldDB" id="A0AAN3A657"/>
<reference evidence="2" key="2">
    <citation type="submission" date="2007-04" db="EMBL/GenBank/DDBJ databases">
        <title>Draft genome sequence of Bacteroides ovatus (ATCC 8483).</title>
        <authorList>
            <person name="Sudarsanam P."/>
            <person name="Ley R."/>
            <person name="Guruge J."/>
            <person name="Turnbaugh P.J."/>
            <person name="Mahowald M."/>
            <person name="Liep D."/>
            <person name="Gordon J."/>
        </authorList>
    </citation>
    <scope>NUCLEOTIDE SEQUENCE [LARGE SCALE GENOMIC DNA]</scope>
    <source>
        <strain evidence="2">ATCC 8483 / DSM 1896 / JCM 5824 / BCRC 10623 / CCUG 4943 / NCTC 11153</strain>
    </source>
</reference>
<protein>
    <submittedName>
        <fullName evidence="1">Uncharacterized protein</fullName>
    </submittedName>
</protein>
<accession>A0AAN3A657</accession>